<evidence type="ECO:0000313" key="2">
    <source>
        <dbReference type="EMBL" id="RXW23284.1"/>
    </source>
</evidence>
<proteinExistence type="predicted"/>
<keyword evidence="3" id="KW-1185">Reference proteome</keyword>
<name>A0A4Q2DVP5_9AGAR</name>
<dbReference type="Proteomes" id="UP000290288">
    <property type="component" value="Unassembled WGS sequence"/>
</dbReference>
<evidence type="ECO:0000256" key="1">
    <source>
        <dbReference type="SAM" id="MobiDB-lite"/>
    </source>
</evidence>
<feature type="region of interest" description="Disordered" evidence="1">
    <location>
        <begin position="71"/>
        <end position="90"/>
    </location>
</feature>
<evidence type="ECO:0000313" key="3">
    <source>
        <dbReference type="Proteomes" id="UP000290288"/>
    </source>
</evidence>
<dbReference type="OrthoDB" id="2657661at2759"/>
<sequence length="269" mass="32006">MSKGIPDQSLHLVAVTTQMEYERYKRGFTRLDNPIPILTEAWIYEDDVFEELQRYMKAIFFYMKENDISFPRPASQPPQKPDNPRNLTCRKRSYGDHWEEGEHVEPPQDLAPVVLVLEFRLTGRVGYYFADHPSQTLFWLEPFDFIHMLSEVRVEWDNWLVGLQMKNHYWYHNELFPHLYELADDDMDEIDDIVGYAMGDIFTSSRSAVHWDPDKLGYLQTMVHRYEQKDPKRRRRSVGERRTIYRILSSFCGHLIVQLDGVGDAYVFL</sequence>
<gene>
    <name evidence="2" type="ORF">EST38_g2559</name>
</gene>
<dbReference type="AlphaFoldDB" id="A0A4Q2DVP5"/>
<protein>
    <submittedName>
        <fullName evidence="2">Uncharacterized protein</fullName>
    </submittedName>
</protein>
<organism evidence="2 3">
    <name type="scientific">Candolleomyces aberdarensis</name>
    <dbReference type="NCBI Taxonomy" id="2316362"/>
    <lineage>
        <taxon>Eukaryota</taxon>
        <taxon>Fungi</taxon>
        <taxon>Dikarya</taxon>
        <taxon>Basidiomycota</taxon>
        <taxon>Agaricomycotina</taxon>
        <taxon>Agaricomycetes</taxon>
        <taxon>Agaricomycetidae</taxon>
        <taxon>Agaricales</taxon>
        <taxon>Agaricineae</taxon>
        <taxon>Psathyrellaceae</taxon>
        <taxon>Candolleomyces</taxon>
    </lineage>
</organism>
<accession>A0A4Q2DVP5</accession>
<dbReference type="EMBL" id="SDEE01000046">
    <property type="protein sequence ID" value="RXW23284.1"/>
    <property type="molecule type" value="Genomic_DNA"/>
</dbReference>
<comment type="caution">
    <text evidence="2">The sequence shown here is derived from an EMBL/GenBank/DDBJ whole genome shotgun (WGS) entry which is preliminary data.</text>
</comment>
<reference evidence="2 3" key="1">
    <citation type="submission" date="2019-01" db="EMBL/GenBank/DDBJ databases">
        <title>Draft genome sequence of Psathyrella aberdarensis IHI B618.</title>
        <authorList>
            <person name="Buettner E."/>
            <person name="Kellner H."/>
        </authorList>
    </citation>
    <scope>NUCLEOTIDE SEQUENCE [LARGE SCALE GENOMIC DNA]</scope>
    <source>
        <strain evidence="2 3">IHI B618</strain>
    </source>
</reference>